<dbReference type="SMART" id="SM00342">
    <property type="entry name" value="HTH_ARAC"/>
    <property type="match status" value="1"/>
</dbReference>
<dbReference type="AlphaFoldDB" id="A0A7X4W2A0"/>
<dbReference type="PANTHER" id="PTHR43280">
    <property type="entry name" value="ARAC-FAMILY TRANSCRIPTIONAL REGULATOR"/>
    <property type="match status" value="1"/>
</dbReference>
<dbReference type="SUPFAM" id="SSF46689">
    <property type="entry name" value="Homeodomain-like"/>
    <property type="match status" value="2"/>
</dbReference>
<dbReference type="GO" id="GO:0003700">
    <property type="term" value="F:DNA-binding transcription factor activity"/>
    <property type="evidence" value="ECO:0007669"/>
    <property type="project" value="InterPro"/>
</dbReference>
<dbReference type="Gene3D" id="1.10.10.60">
    <property type="entry name" value="Homeodomain-like"/>
    <property type="match status" value="2"/>
</dbReference>
<dbReference type="OrthoDB" id="6146868at2"/>
<comment type="caution">
    <text evidence="5">The sequence shown here is derived from an EMBL/GenBank/DDBJ whole genome shotgun (WGS) entry which is preliminary data.</text>
</comment>
<keyword evidence="2" id="KW-0238">DNA-binding</keyword>
<dbReference type="EMBL" id="WUTT01000001">
    <property type="protein sequence ID" value="NAW32828.1"/>
    <property type="molecule type" value="Genomic_DNA"/>
</dbReference>
<keyword evidence="1" id="KW-0805">Transcription regulation</keyword>
<evidence type="ECO:0000256" key="1">
    <source>
        <dbReference type="ARBA" id="ARBA00023015"/>
    </source>
</evidence>
<dbReference type="PROSITE" id="PS01124">
    <property type="entry name" value="HTH_ARAC_FAMILY_2"/>
    <property type="match status" value="1"/>
</dbReference>
<evidence type="ECO:0000259" key="4">
    <source>
        <dbReference type="PROSITE" id="PS01124"/>
    </source>
</evidence>
<keyword evidence="3" id="KW-0804">Transcription</keyword>
<name>A0A7X4W2A0_9GAMM</name>
<accession>A0A7X4W2A0</accession>
<dbReference type="GO" id="GO:0043565">
    <property type="term" value="F:sequence-specific DNA binding"/>
    <property type="evidence" value="ECO:0007669"/>
    <property type="project" value="InterPro"/>
</dbReference>
<dbReference type="InterPro" id="IPR009057">
    <property type="entry name" value="Homeodomain-like_sf"/>
</dbReference>
<dbReference type="Pfam" id="PF12833">
    <property type="entry name" value="HTH_18"/>
    <property type="match status" value="1"/>
</dbReference>
<keyword evidence="6" id="KW-1185">Reference proteome</keyword>
<dbReference type="RefSeq" id="WP_161429879.1">
    <property type="nucleotide sequence ID" value="NZ_WUTT01000001.1"/>
</dbReference>
<dbReference type="Proteomes" id="UP000487929">
    <property type="component" value="Unassembled WGS sequence"/>
</dbReference>
<reference evidence="5 6" key="1">
    <citation type="submission" date="2019-12" db="EMBL/GenBank/DDBJ databases">
        <title>Draft genome sequencing of Halomonas alimentaria DSM 15356.</title>
        <authorList>
            <person name="Pandiyan K."/>
            <person name="Kushwaha P."/>
            <person name="Gowdham M."/>
            <person name="Chakdar H."/>
            <person name="Singh A."/>
            <person name="Kumar M."/>
            <person name="Saxena A.K."/>
        </authorList>
    </citation>
    <scope>NUCLEOTIDE SEQUENCE [LARGE SCALE GENOMIC DNA]</scope>
    <source>
        <strain evidence="5 6">DSM 15356</strain>
    </source>
</reference>
<protein>
    <submittedName>
        <fullName evidence="5">Helix-turn-helix domain-containing protein</fullName>
    </submittedName>
</protein>
<organism evidence="5 6">
    <name type="scientific">Halomonas alimentaria</name>
    <dbReference type="NCBI Taxonomy" id="147248"/>
    <lineage>
        <taxon>Bacteria</taxon>
        <taxon>Pseudomonadati</taxon>
        <taxon>Pseudomonadota</taxon>
        <taxon>Gammaproteobacteria</taxon>
        <taxon>Oceanospirillales</taxon>
        <taxon>Halomonadaceae</taxon>
        <taxon>Halomonas</taxon>
    </lineage>
</organism>
<proteinExistence type="predicted"/>
<gene>
    <name evidence="5" type="ORF">GRB96_00060</name>
</gene>
<evidence type="ECO:0000313" key="6">
    <source>
        <dbReference type="Proteomes" id="UP000487929"/>
    </source>
</evidence>
<dbReference type="InterPro" id="IPR018060">
    <property type="entry name" value="HTH_AraC"/>
</dbReference>
<feature type="domain" description="HTH araC/xylS-type" evidence="4">
    <location>
        <begin position="6"/>
        <end position="104"/>
    </location>
</feature>
<evidence type="ECO:0000256" key="2">
    <source>
        <dbReference type="ARBA" id="ARBA00023125"/>
    </source>
</evidence>
<evidence type="ECO:0000256" key="3">
    <source>
        <dbReference type="ARBA" id="ARBA00023163"/>
    </source>
</evidence>
<evidence type="ECO:0000313" key="5">
    <source>
        <dbReference type="EMBL" id="NAW32828.1"/>
    </source>
</evidence>
<sequence>MFNEIMRAEIWLQDTLESQESIEALAERLGYSTSQVRRRFRQYFGMSPSAYREALRLEKAGRLLVHTPISIREIARLCGYTNHSAFSRAFLRRFRCSPRQHRRDGRKALAEAATGAGLDVSPRIRQVPSCAAVVARQYEATDTLPSPDSWHRCLNGYQLPLPGAPERAAAITLLYTPRMDTCLPRRDTGVLVDEQAANSLAVPPSLRMLRMPTERCACIELTDHRALDDTLASLLTALPDMAEHYSGEPIRLVKSDSGVEIQLPLLETG</sequence>
<dbReference type="PANTHER" id="PTHR43280:SF2">
    <property type="entry name" value="HTH-TYPE TRANSCRIPTIONAL REGULATOR EXSA"/>
    <property type="match status" value="1"/>
</dbReference>